<dbReference type="AlphaFoldDB" id="A0AA92TS94"/>
<dbReference type="Proteomes" id="UP000285236">
    <property type="component" value="Unassembled WGS sequence"/>
</dbReference>
<evidence type="ECO:0000313" key="2">
    <source>
        <dbReference type="Proteomes" id="UP000285236"/>
    </source>
</evidence>
<organism evidence="1 2">
    <name type="scientific">Segatella copri</name>
    <dbReference type="NCBI Taxonomy" id="165179"/>
    <lineage>
        <taxon>Bacteria</taxon>
        <taxon>Pseudomonadati</taxon>
        <taxon>Bacteroidota</taxon>
        <taxon>Bacteroidia</taxon>
        <taxon>Bacteroidales</taxon>
        <taxon>Prevotellaceae</taxon>
        <taxon>Segatella</taxon>
    </lineage>
</organism>
<dbReference type="EMBL" id="QRYP01000015">
    <property type="protein sequence ID" value="RGU97246.1"/>
    <property type="molecule type" value="Genomic_DNA"/>
</dbReference>
<name>A0AA92TS94_9BACT</name>
<sequence>MKANYYIRQLRDERALMLFSYLQILPENSAFSERLMACSLQAIIDLKHHHKLNWKALDSIIENGTQIEDPQEQMFTHLVGSPLGSFIVFPGPFQFYQYQLTRFLNLSRLLRIDNKQLNVVYFLLSLSQSIAQKTNAKRYSVGVPEQECVFIPDRTEIEVKLNCLCFSRGEMEELVNKYNLSYDDIENLTFKVKRKALRIEQAGKGYSDAITLTPFYKYSGGYILLSPSALLHSAYQKCKQVLIEECGLGNLTEGFSKTLFDETACLLRKVPERLLGKIDFEGTSFLLYREDNENIFCVFPYLAEKQYDIKKCQLLIDSYVREHIQPTGISMFLIIYSQIEDDKCALYAPKNTLAFSIDDFSVILNQPDVNLNTLYYYLQDKQTVNASPFSQEIDLFAYYIQRRQTFYQEEMPTHMMVEIGMARNMRKRYYIESDVRYVESELFNRVIPVRHIQDIPSDIPAYAPLYAPSGIMFFMIELGNYRLTIKYDNTKCENYEIVHSIALWLYSIWKVKHIPVLCQLIDVIFMEGAKDSIRQANRYVYFITIDIENIFKSCGQDIEEQVLLHFVKLLQNKGALSVNISEELIHEMFVESNGHFLVVDANVNNPLLVHDGVTACHYLSGRWTDKILDEIANFLDYKGEEKQLSVEESKEVMTKVMGYLENEAKQILSTGSTTKMLENCLALHHAMIYWSRLTNFRYDIISQAYHYIGSEFKNQAKYLNDYTEMNILSQGLIEYIIQSDFHSDEASFCINTFDRLFAIMHHIVNMGMYFDLLNNGQADSEMVLLKNGRIVFPKMIEDINIPYFTTLRKRTMEYREVLVRQHQLLPRYEVDRTEKKFKEAFKAEFGIDIEILFQIQGRSIDYANNNKESIVVVSKDLFEEKILAECLDAELFRMFYEHFVLSKDAYAEMPVSEKLLQRYNRSVQLSSRPWVLYEDKILYSVKSIYVSCQILLERVDAGTIKHNSNLMRNYIGKISEKKGHLFTQNLRDFFKSLEEEDLKVNIEVQICPGKPLCAEENLGDIDVLLIDSRRKKIVCIEAKDYYCARTIYDMLSQNIKIEKALPKVIRRDEWCRAHRDLFKFYYKDIDESYEVKTIFLTYEEPTYKYFKHSIESSITMLSAFDIIKDYHIVFQ</sequence>
<comment type="caution">
    <text evidence="1">The sequence shown here is derived from an EMBL/GenBank/DDBJ whole genome shotgun (WGS) entry which is preliminary data.</text>
</comment>
<accession>A0AA92TS94</accession>
<reference evidence="1 2" key="1">
    <citation type="submission" date="2018-08" db="EMBL/GenBank/DDBJ databases">
        <title>A genome reference for cultivated species of the human gut microbiota.</title>
        <authorList>
            <person name="Zou Y."/>
            <person name="Xue W."/>
            <person name="Luo G."/>
        </authorList>
    </citation>
    <scope>NUCLEOTIDE SEQUENCE [LARGE SCALE GENOMIC DNA]</scope>
    <source>
        <strain evidence="1 2">AF15-25</strain>
    </source>
</reference>
<proteinExistence type="predicted"/>
<dbReference type="RefSeq" id="WP_118079952.1">
    <property type="nucleotide sequence ID" value="NZ_QRYP01000015.1"/>
</dbReference>
<protein>
    <submittedName>
        <fullName evidence="1">Uncharacterized protein</fullName>
    </submittedName>
</protein>
<evidence type="ECO:0000313" key="1">
    <source>
        <dbReference type="EMBL" id="RGU97246.1"/>
    </source>
</evidence>
<gene>
    <name evidence="1" type="ORF">DWW35_07220</name>
</gene>